<dbReference type="Gene3D" id="1.25.40.20">
    <property type="entry name" value="Ankyrin repeat-containing domain"/>
    <property type="match status" value="1"/>
</dbReference>
<keyword evidence="1" id="KW-0677">Repeat</keyword>
<dbReference type="PROSITE" id="PS50297">
    <property type="entry name" value="ANK_REP_REGION"/>
    <property type="match status" value="1"/>
</dbReference>
<organism evidence="4 5">
    <name type="scientific">Actinomortierella ambigua</name>
    <dbReference type="NCBI Taxonomy" id="1343610"/>
    <lineage>
        <taxon>Eukaryota</taxon>
        <taxon>Fungi</taxon>
        <taxon>Fungi incertae sedis</taxon>
        <taxon>Mucoromycota</taxon>
        <taxon>Mortierellomycotina</taxon>
        <taxon>Mortierellomycetes</taxon>
        <taxon>Mortierellales</taxon>
        <taxon>Mortierellaceae</taxon>
        <taxon>Actinomortierella</taxon>
    </lineage>
</organism>
<evidence type="ECO:0000256" key="3">
    <source>
        <dbReference type="PROSITE-ProRule" id="PRU00023"/>
    </source>
</evidence>
<dbReference type="PANTHER" id="PTHR24171">
    <property type="entry name" value="ANKYRIN REPEAT DOMAIN-CONTAINING PROTEIN 39-RELATED"/>
    <property type="match status" value="1"/>
</dbReference>
<keyword evidence="2 3" id="KW-0040">ANK repeat</keyword>
<name>A0A9P6U207_9FUNG</name>
<dbReference type="SUPFAM" id="SSF48403">
    <property type="entry name" value="Ankyrin repeat"/>
    <property type="match status" value="1"/>
</dbReference>
<dbReference type="PROSITE" id="PS50088">
    <property type="entry name" value="ANK_REPEAT"/>
    <property type="match status" value="1"/>
</dbReference>
<keyword evidence="5" id="KW-1185">Reference proteome</keyword>
<reference evidence="4" key="1">
    <citation type="journal article" date="2020" name="Fungal Divers.">
        <title>Resolving the Mortierellaceae phylogeny through synthesis of multi-gene phylogenetics and phylogenomics.</title>
        <authorList>
            <person name="Vandepol N."/>
            <person name="Liber J."/>
            <person name="Desiro A."/>
            <person name="Na H."/>
            <person name="Kennedy M."/>
            <person name="Barry K."/>
            <person name="Grigoriev I.V."/>
            <person name="Miller A.N."/>
            <person name="O'Donnell K."/>
            <person name="Stajich J.E."/>
            <person name="Bonito G."/>
        </authorList>
    </citation>
    <scope>NUCLEOTIDE SEQUENCE</scope>
    <source>
        <strain evidence="4">BC1065</strain>
    </source>
</reference>
<dbReference type="Proteomes" id="UP000807716">
    <property type="component" value="Unassembled WGS sequence"/>
</dbReference>
<dbReference type="InterPro" id="IPR036770">
    <property type="entry name" value="Ankyrin_rpt-contain_sf"/>
</dbReference>
<evidence type="ECO:0000313" key="4">
    <source>
        <dbReference type="EMBL" id="KAG0255771.1"/>
    </source>
</evidence>
<comment type="caution">
    <text evidence="4">The sequence shown here is derived from an EMBL/GenBank/DDBJ whole genome shotgun (WGS) entry which is preliminary data.</text>
</comment>
<evidence type="ECO:0000256" key="2">
    <source>
        <dbReference type="ARBA" id="ARBA00023043"/>
    </source>
</evidence>
<dbReference type="Pfam" id="PF12796">
    <property type="entry name" value="Ank_2"/>
    <property type="match status" value="1"/>
</dbReference>
<dbReference type="AlphaFoldDB" id="A0A9P6U207"/>
<proteinExistence type="predicted"/>
<feature type="repeat" description="ANK" evidence="3">
    <location>
        <begin position="58"/>
        <end position="84"/>
    </location>
</feature>
<evidence type="ECO:0008006" key="6">
    <source>
        <dbReference type="Google" id="ProtNLM"/>
    </source>
</evidence>
<dbReference type="InterPro" id="IPR002110">
    <property type="entry name" value="Ankyrin_rpt"/>
</dbReference>
<sequence length="230" mass="24975">MSLNIWIAASDGDLEAVKKFIADGNSVNAKDEYGYTPLYADNFTNTPSLLDVKGDVGHAAASYGHIDLMKHLIKSGANVNITDPDGDSPLFVCEDVEAVKVLVENGADPKHVNESGLTAAENAQEEEWLEVAHYLRELTGVPHPEPEAEEEDMASYLLADDDKEPEEGAYDDSMHEKFKERIDAIMKASQEDGKDRDEELKAVVAEMLAAGGQARATELIAALNKAEEGN</sequence>
<gene>
    <name evidence="4" type="ORF">DFQ27_006073</name>
</gene>
<dbReference type="EMBL" id="JAAAJB010000442">
    <property type="protein sequence ID" value="KAG0255771.1"/>
    <property type="molecule type" value="Genomic_DNA"/>
</dbReference>
<dbReference type="OrthoDB" id="19174at2759"/>
<evidence type="ECO:0000256" key="1">
    <source>
        <dbReference type="ARBA" id="ARBA00022737"/>
    </source>
</evidence>
<accession>A0A9P6U207</accession>
<evidence type="ECO:0000313" key="5">
    <source>
        <dbReference type="Proteomes" id="UP000807716"/>
    </source>
</evidence>
<protein>
    <recommendedName>
        <fullName evidence="6">Ankyrin repeat domain-containing protein</fullName>
    </recommendedName>
</protein>